<dbReference type="eggNOG" id="COG1766">
    <property type="taxonomic scope" value="Bacteria"/>
</dbReference>
<evidence type="ECO:0000256" key="4">
    <source>
        <dbReference type="ARBA" id="ARBA00022475"/>
    </source>
</evidence>
<evidence type="ECO:0000256" key="1">
    <source>
        <dbReference type="ARBA" id="ARBA00004117"/>
    </source>
</evidence>
<keyword evidence="14" id="KW-0282">Flagellum</keyword>
<dbReference type="PANTHER" id="PTHR30046:SF0">
    <property type="entry name" value="FLAGELLAR M-RING PROTEIN"/>
    <property type="match status" value="1"/>
</dbReference>
<dbReference type="NCBIfam" id="TIGR00206">
    <property type="entry name" value="fliF"/>
    <property type="match status" value="1"/>
</dbReference>
<keyword evidence="14" id="KW-0969">Cilium</keyword>
<evidence type="ECO:0000256" key="9">
    <source>
        <dbReference type="PIRNR" id="PIRNR004862"/>
    </source>
</evidence>
<dbReference type="InterPro" id="IPR006182">
    <property type="entry name" value="FliF_N_dom"/>
</dbReference>
<evidence type="ECO:0000256" key="5">
    <source>
        <dbReference type="ARBA" id="ARBA00022692"/>
    </source>
</evidence>
<dbReference type="GO" id="GO:0009431">
    <property type="term" value="C:bacterial-type flagellum basal body, MS ring"/>
    <property type="evidence" value="ECO:0007669"/>
    <property type="project" value="InterPro"/>
</dbReference>
<dbReference type="OrthoDB" id="9807026at2"/>
<dbReference type="Pfam" id="PF01514">
    <property type="entry name" value="YscJ_FliF"/>
    <property type="match status" value="1"/>
</dbReference>
<dbReference type="Pfam" id="PF08345">
    <property type="entry name" value="YscJ_FliF_C"/>
    <property type="match status" value="1"/>
</dbReference>
<feature type="transmembrane region" description="Helical" evidence="11">
    <location>
        <begin position="426"/>
        <end position="447"/>
    </location>
</feature>
<dbReference type="InterPro" id="IPR045851">
    <property type="entry name" value="AMP-bd_C_sf"/>
</dbReference>
<feature type="domain" description="Flagellar M-ring C-terminal" evidence="13">
    <location>
        <begin position="255"/>
        <end position="405"/>
    </location>
</feature>
<keyword evidence="7 11" id="KW-0472">Membrane</keyword>
<dbReference type="AlphaFoldDB" id="B9L4D7"/>
<dbReference type="GO" id="GO:0005886">
    <property type="term" value="C:plasma membrane"/>
    <property type="evidence" value="ECO:0007669"/>
    <property type="project" value="UniProtKB-SubCell"/>
</dbReference>
<feature type="compositionally biased region" description="Polar residues" evidence="10">
    <location>
        <begin position="317"/>
        <end position="334"/>
    </location>
</feature>
<comment type="similarity">
    <text evidence="3 9">Belongs to the FliF family.</text>
</comment>
<evidence type="ECO:0000256" key="8">
    <source>
        <dbReference type="ARBA" id="ARBA00023143"/>
    </source>
</evidence>
<dbReference type="Proteomes" id="UP000000447">
    <property type="component" value="Plasmid unnamed"/>
</dbReference>
<feature type="region of interest" description="Disordered" evidence="10">
    <location>
        <begin position="280"/>
        <end position="334"/>
    </location>
</feature>
<evidence type="ECO:0000313" key="15">
    <source>
        <dbReference type="Proteomes" id="UP000000447"/>
    </source>
</evidence>
<keyword evidence="6 11" id="KW-1133">Transmembrane helix</keyword>
<evidence type="ECO:0000256" key="11">
    <source>
        <dbReference type="SAM" id="Phobius"/>
    </source>
</evidence>
<keyword evidence="8 9" id="KW-0975">Bacterial flagellum</keyword>
<dbReference type="PIRSF" id="PIRSF004862">
    <property type="entry name" value="FliF"/>
    <property type="match status" value="1"/>
</dbReference>
<evidence type="ECO:0000256" key="6">
    <source>
        <dbReference type="ARBA" id="ARBA00022989"/>
    </source>
</evidence>
<name>B9L4D7_THERP</name>
<dbReference type="HOGENOM" id="CLU_028108_2_0_0"/>
<feature type="compositionally biased region" description="Polar residues" evidence="10">
    <location>
        <begin position="282"/>
        <end position="304"/>
    </location>
</feature>
<reference evidence="14 15" key="1">
    <citation type="journal article" date="2009" name="PLoS ONE">
        <title>Complete genome sequence of the aerobic CO-oxidizing thermophile Thermomicrobium roseum.</title>
        <authorList>
            <person name="Wu D."/>
            <person name="Raymond J."/>
            <person name="Wu M."/>
            <person name="Chatterji S."/>
            <person name="Ren Q."/>
            <person name="Graham J.E."/>
            <person name="Bryant D.A."/>
            <person name="Robb F."/>
            <person name="Colman A."/>
            <person name="Tallon L.J."/>
            <person name="Badger J.H."/>
            <person name="Madupu R."/>
            <person name="Ward N.L."/>
            <person name="Eisen J.A."/>
        </authorList>
    </citation>
    <scope>NUCLEOTIDE SEQUENCE [LARGE SCALE GENOMIC DNA]</scope>
    <source>
        <strain evidence="15">ATCC 27502 / DSM 5159 / P-2</strain>
        <plasmid evidence="14">unnamed</plasmid>
    </source>
</reference>
<dbReference type="InterPro" id="IPR013556">
    <property type="entry name" value="Flag_M-ring_C"/>
</dbReference>
<evidence type="ECO:0000256" key="3">
    <source>
        <dbReference type="ARBA" id="ARBA00007971"/>
    </source>
</evidence>
<comment type="subcellular location">
    <subcellularLocation>
        <location evidence="1 9">Bacterial flagellum basal body</location>
    </subcellularLocation>
    <subcellularLocation>
        <location evidence="2">Cell membrane</location>
        <topology evidence="2">Multi-pass membrane protein</topology>
    </subcellularLocation>
</comment>
<dbReference type="PRINTS" id="PR01009">
    <property type="entry name" value="FLGMRINGFLIF"/>
</dbReference>
<evidence type="ECO:0000256" key="10">
    <source>
        <dbReference type="SAM" id="MobiDB-lite"/>
    </source>
</evidence>
<feature type="region of interest" description="Disordered" evidence="10">
    <location>
        <begin position="481"/>
        <end position="506"/>
    </location>
</feature>
<keyword evidence="5 11" id="KW-0812">Transmembrane</keyword>
<dbReference type="KEGG" id="tro:trd_A0651"/>
<geneLocation type="plasmid" evidence="15">
    <name>Tros</name>
</geneLocation>
<dbReference type="GO" id="GO:0071973">
    <property type="term" value="P:bacterial-type flagellum-dependent cell motility"/>
    <property type="evidence" value="ECO:0007669"/>
    <property type="project" value="InterPro"/>
</dbReference>
<comment type="function">
    <text evidence="9">The M ring may be actively involved in energy transduction.</text>
</comment>
<proteinExistence type="inferred from homology"/>
<gene>
    <name evidence="14" type="primary">fliF</name>
    <name evidence="14" type="ordered locus">trd_A0651</name>
</gene>
<keyword evidence="15" id="KW-1185">Reference proteome</keyword>
<evidence type="ECO:0000259" key="13">
    <source>
        <dbReference type="Pfam" id="PF08345"/>
    </source>
</evidence>
<keyword evidence="14" id="KW-0966">Cell projection</keyword>
<dbReference type="Gene3D" id="3.30.300.30">
    <property type="match status" value="1"/>
</dbReference>
<feature type="transmembrane region" description="Helical" evidence="11">
    <location>
        <begin position="25"/>
        <end position="44"/>
    </location>
</feature>
<accession>B9L4D7</accession>
<dbReference type="InterPro" id="IPR000067">
    <property type="entry name" value="FlgMring_FliF"/>
</dbReference>
<dbReference type="PANTHER" id="PTHR30046">
    <property type="entry name" value="FLAGELLAR M-RING PROTEIN"/>
    <property type="match status" value="1"/>
</dbReference>
<dbReference type="GO" id="GO:0003774">
    <property type="term" value="F:cytoskeletal motor activity"/>
    <property type="evidence" value="ECO:0007669"/>
    <property type="project" value="InterPro"/>
</dbReference>
<sequence>MLRRFAPYWESVRERWDGLSQNRRVAIVAVGLAALFTVALLLLLQPPQQYAPLFTGLSADDAAAIIDQLRQQGVPYKLSNDGTTISVPVEQVAKLRLALAAQGLPKSGTLGFELFDRSSFGVTDFQQRVNYQRALEGELARTISQLDGVRSARVHLVIPEESLFSDQQQPTTAAVVLQLKPGSRLTDEQVRGVVHLVSASVPGLQPEHVTVVDESGNALWSGGGVAAAGGMSDHLKAQRAFETAMATQLQTVVARVVGNNNAAVQVSASFDWDQRQVDSEIYSPNGTQPQVRSQQERVQTSEGTASGPIGIPGVDSNVGSYQEGAAQQNQQRSELRETTVNYELSRQVERVVQAPGKVQRLSVAVVLNSAAVDPAVAEQVRDLVAAAAGIVPERGDQVTVSVVPFTTATAEESAAQPTLMDRLLEAARLGAIVLIPLLALLIAWRVLAAQRSALPPVPRYEVATQVLPGAAAGAAAPSVAGGGAAGLPGQAEAALKPPSGPPPTLRELQELAKKDPATVAHVVRAWLNEE</sequence>
<dbReference type="RefSeq" id="WP_012643037.1">
    <property type="nucleotide sequence ID" value="NC_011961.1"/>
</dbReference>
<keyword evidence="14" id="KW-0614">Plasmid</keyword>
<evidence type="ECO:0000256" key="7">
    <source>
        <dbReference type="ARBA" id="ARBA00023136"/>
    </source>
</evidence>
<dbReference type="InterPro" id="IPR043427">
    <property type="entry name" value="YscJ/FliF"/>
</dbReference>
<evidence type="ECO:0000256" key="2">
    <source>
        <dbReference type="ARBA" id="ARBA00004651"/>
    </source>
</evidence>
<feature type="domain" description="Flagellar M-ring N-terminal" evidence="12">
    <location>
        <begin position="48"/>
        <end position="219"/>
    </location>
</feature>
<dbReference type="EMBL" id="CP001276">
    <property type="protein sequence ID" value="ACM07050.1"/>
    <property type="molecule type" value="Genomic_DNA"/>
</dbReference>
<evidence type="ECO:0000259" key="12">
    <source>
        <dbReference type="Pfam" id="PF01514"/>
    </source>
</evidence>
<evidence type="ECO:0000313" key="14">
    <source>
        <dbReference type="EMBL" id="ACM07050.1"/>
    </source>
</evidence>
<protein>
    <recommendedName>
        <fullName evidence="9">Flagellar M-ring protein</fullName>
    </recommendedName>
</protein>
<keyword evidence="4" id="KW-1003">Cell membrane</keyword>
<organism evidence="14 15">
    <name type="scientific">Thermomicrobium roseum (strain ATCC 27502 / DSM 5159 / P-2)</name>
    <dbReference type="NCBI Taxonomy" id="309801"/>
    <lineage>
        <taxon>Bacteria</taxon>
        <taxon>Pseudomonadati</taxon>
        <taxon>Thermomicrobiota</taxon>
        <taxon>Thermomicrobia</taxon>
        <taxon>Thermomicrobiales</taxon>
        <taxon>Thermomicrobiaceae</taxon>
        <taxon>Thermomicrobium</taxon>
    </lineage>
</organism>